<evidence type="ECO:0000313" key="3">
    <source>
        <dbReference type="Proteomes" id="UP000509510"/>
    </source>
</evidence>
<protein>
    <recommendedName>
        <fullName evidence="1">DUF7730 domain-containing protein</fullName>
    </recommendedName>
</protein>
<reference evidence="3" key="1">
    <citation type="submission" date="2020-06" db="EMBL/GenBank/DDBJ databases">
        <title>A chromosome-scale genome assembly of Talaromyces rugulosus W13939.</title>
        <authorList>
            <person name="Wang B."/>
            <person name="Guo L."/>
            <person name="Ye K."/>
            <person name="Wang L."/>
        </authorList>
    </citation>
    <scope>NUCLEOTIDE SEQUENCE [LARGE SCALE GENOMIC DNA]</scope>
    <source>
        <strain evidence="3">W13939</strain>
    </source>
</reference>
<accession>A0A7H8R5F6</accession>
<dbReference type="AlphaFoldDB" id="A0A7H8R5F6"/>
<dbReference type="InterPro" id="IPR056632">
    <property type="entry name" value="DUF7730"/>
</dbReference>
<evidence type="ECO:0000313" key="2">
    <source>
        <dbReference type="EMBL" id="QKX61406.1"/>
    </source>
</evidence>
<dbReference type="Proteomes" id="UP000509510">
    <property type="component" value="Chromosome IV"/>
</dbReference>
<sequence length="400" mass="45590">MKSIKKWTKKIIHPKVTVDEPEEAPPPLPFLNTPAIPPLTEACQQYHRNNYGLFGRLPLEIRQEILVFAFGQRTLHVDLRYGPLYPPQAQTDNTLRPDHVQQSTWRWFSCECHRWTKLSDAFVAHQNVRPPFDDHCVPTPLYSRGYTGPPVPAGCSIGVMGWLLACRMAYQDGIEILFTTNKFHFSGLELQQNLSRLLPLQRLARISSLVLIWDLKKPRQKYYSEKNNLVGILWERAVTASPEPLSGADSTLHELCRIVLETFPNLHHLYISLQSHIAPPEPKIFEDPVGEVERVILSPIDEMVRALGPGRDVNIAIQLGGWQSIWRRRLKQNPGEVIAKFDEQSGNRIWKGLGDATAQPELGYWLCAGWDDIYRMGSVFSGDVDVWGEEISENYVSTHG</sequence>
<dbReference type="GeneID" id="55996042"/>
<dbReference type="Pfam" id="PF24864">
    <property type="entry name" value="DUF7730"/>
    <property type="match status" value="1"/>
</dbReference>
<dbReference type="RefSeq" id="XP_035347580.1">
    <property type="nucleotide sequence ID" value="XM_035491687.1"/>
</dbReference>
<feature type="domain" description="DUF7730" evidence="1">
    <location>
        <begin position="159"/>
        <end position="224"/>
    </location>
</feature>
<dbReference type="EMBL" id="CP055901">
    <property type="protein sequence ID" value="QKX61406.1"/>
    <property type="molecule type" value="Genomic_DNA"/>
</dbReference>
<dbReference type="OrthoDB" id="4526789at2759"/>
<keyword evidence="3" id="KW-1185">Reference proteome</keyword>
<proteinExistence type="predicted"/>
<gene>
    <name evidence="2" type="ORF">TRUGW13939_08554</name>
</gene>
<organism evidence="2 3">
    <name type="scientific">Talaromyces rugulosus</name>
    <name type="common">Penicillium rugulosum</name>
    <dbReference type="NCBI Taxonomy" id="121627"/>
    <lineage>
        <taxon>Eukaryota</taxon>
        <taxon>Fungi</taxon>
        <taxon>Dikarya</taxon>
        <taxon>Ascomycota</taxon>
        <taxon>Pezizomycotina</taxon>
        <taxon>Eurotiomycetes</taxon>
        <taxon>Eurotiomycetidae</taxon>
        <taxon>Eurotiales</taxon>
        <taxon>Trichocomaceae</taxon>
        <taxon>Talaromyces</taxon>
        <taxon>Talaromyces sect. Islandici</taxon>
    </lineage>
</organism>
<dbReference type="KEGG" id="trg:TRUGW13939_08554"/>
<dbReference type="PANTHER" id="PTHR38790">
    <property type="entry name" value="2EXR DOMAIN-CONTAINING PROTEIN-RELATED"/>
    <property type="match status" value="1"/>
</dbReference>
<name>A0A7H8R5F6_TALRU</name>
<dbReference type="PANTHER" id="PTHR38790:SF4">
    <property type="entry name" value="2EXR DOMAIN-CONTAINING PROTEIN"/>
    <property type="match status" value="1"/>
</dbReference>
<evidence type="ECO:0000259" key="1">
    <source>
        <dbReference type="Pfam" id="PF24864"/>
    </source>
</evidence>